<evidence type="ECO:0000313" key="1">
    <source>
        <dbReference type="EMBL" id="KAH6756049.1"/>
    </source>
</evidence>
<proteinExistence type="predicted"/>
<organism evidence="1 2">
    <name type="scientific">Perilla frutescens var. hirtella</name>
    <name type="common">Perilla citriodora</name>
    <name type="synonym">Perilla setoyensis</name>
    <dbReference type="NCBI Taxonomy" id="608512"/>
    <lineage>
        <taxon>Eukaryota</taxon>
        <taxon>Viridiplantae</taxon>
        <taxon>Streptophyta</taxon>
        <taxon>Embryophyta</taxon>
        <taxon>Tracheophyta</taxon>
        <taxon>Spermatophyta</taxon>
        <taxon>Magnoliopsida</taxon>
        <taxon>eudicotyledons</taxon>
        <taxon>Gunneridae</taxon>
        <taxon>Pentapetalae</taxon>
        <taxon>asterids</taxon>
        <taxon>lamiids</taxon>
        <taxon>Lamiales</taxon>
        <taxon>Lamiaceae</taxon>
        <taxon>Nepetoideae</taxon>
        <taxon>Elsholtzieae</taxon>
        <taxon>Perilla</taxon>
    </lineage>
</organism>
<accession>A0AAD4INV3</accession>
<dbReference type="EMBL" id="SDAM02029570">
    <property type="protein sequence ID" value="KAH6756049.1"/>
    <property type="molecule type" value="Genomic_DNA"/>
</dbReference>
<keyword evidence="2" id="KW-1185">Reference proteome</keyword>
<reference evidence="1 2" key="1">
    <citation type="journal article" date="2021" name="Nat. Commun.">
        <title>Incipient diploidization of the medicinal plant Perilla within 10,000 years.</title>
        <authorList>
            <person name="Zhang Y."/>
            <person name="Shen Q."/>
            <person name="Leng L."/>
            <person name="Zhang D."/>
            <person name="Chen S."/>
            <person name="Shi Y."/>
            <person name="Ning Z."/>
            <person name="Chen S."/>
        </authorList>
    </citation>
    <scope>NUCLEOTIDE SEQUENCE [LARGE SCALE GENOMIC DNA]</scope>
    <source>
        <strain evidence="2">cv. PC099</strain>
    </source>
</reference>
<sequence>MKPLDLIPMMRLCEEMQATTVFTTESSVEDSNIRSAVEEISVRLFDVPIGMKCGRVAR</sequence>
<dbReference type="Proteomes" id="UP001190926">
    <property type="component" value="Unassembled WGS sequence"/>
</dbReference>
<evidence type="ECO:0000313" key="2">
    <source>
        <dbReference type="Proteomes" id="UP001190926"/>
    </source>
</evidence>
<comment type="caution">
    <text evidence="1">The sequence shown here is derived from an EMBL/GenBank/DDBJ whole genome shotgun (WGS) entry which is preliminary data.</text>
</comment>
<gene>
    <name evidence="1" type="ORF">C2S53_005519</name>
</gene>
<dbReference type="AlphaFoldDB" id="A0AAD4INV3"/>
<protein>
    <submittedName>
        <fullName evidence="1">Uncharacterized protein</fullName>
    </submittedName>
</protein>
<name>A0AAD4INV3_PERFH</name>